<feature type="coiled-coil region" evidence="1">
    <location>
        <begin position="215"/>
        <end position="292"/>
    </location>
</feature>
<dbReference type="InParanoid" id="A0A165KS01"/>
<feature type="region of interest" description="Disordered" evidence="2">
    <location>
        <begin position="330"/>
        <end position="367"/>
    </location>
</feature>
<keyword evidence="1" id="KW-0175">Coiled coil</keyword>
<feature type="compositionally biased region" description="Basic residues" evidence="2">
    <location>
        <begin position="330"/>
        <end position="344"/>
    </location>
</feature>
<dbReference type="PANTHER" id="PTHR42032:SF1">
    <property type="entry name" value="YALI0E30679P"/>
    <property type="match status" value="1"/>
</dbReference>
<feature type="region of interest" description="Disordered" evidence="2">
    <location>
        <begin position="1"/>
        <end position="46"/>
    </location>
</feature>
<evidence type="ECO:0000256" key="2">
    <source>
        <dbReference type="SAM" id="MobiDB-lite"/>
    </source>
</evidence>
<evidence type="ECO:0000256" key="1">
    <source>
        <dbReference type="SAM" id="Coils"/>
    </source>
</evidence>
<protein>
    <submittedName>
        <fullName evidence="4">Uncharacterized protein</fullName>
    </submittedName>
</protein>
<accession>A0A165KS01</accession>
<keyword evidence="5" id="KW-1185">Reference proteome</keyword>
<dbReference type="EMBL" id="KV425938">
    <property type="protein sequence ID" value="KZV96775.1"/>
    <property type="molecule type" value="Genomic_DNA"/>
</dbReference>
<organism evidence="4 5">
    <name type="scientific">Exidia glandulosa HHB12029</name>
    <dbReference type="NCBI Taxonomy" id="1314781"/>
    <lineage>
        <taxon>Eukaryota</taxon>
        <taxon>Fungi</taxon>
        <taxon>Dikarya</taxon>
        <taxon>Basidiomycota</taxon>
        <taxon>Agaricomycotina</taxon>
        <taxon>Agaricomycetes</taxon>
        <taxon>Auriculariales</taxon>
        <taxon>Exidiaceae</taxon>
        <taxon>Exidia</taxon>
    </lineage>
</organism>
<gene>
    <name evidence="4" type="ORF">EXIGLDRAFT_732338</name>
</gene>
<keyword evidence="3" id="KW-0812">Transmembrane</keyword>
<evidence type="ECO:0000313" key="5">
    <source>
        <dbReference type="Proteomes" id="UP000077266"/>
    </source>
</evidence>
<evidence type="ECO:0000313" key="4">
    <source>
        <dbReference type="EMBL" id="KZV96775.1"/>
    </source>
</evidence>
<feature type="transmembrane region" description="Helical" evidence="3">
    <location>
        <begin position="137"/>
        <end position="154"/>
    </location>
</feature>
<evidence type="ECO:0000256" key="3">
    <source>
        <dbReference type="SAM" id="Phobius"/>
    </source>
</evidence>
<sequence>MSSKTNGNGKVAEREPSPTTPSPSGLHVFHTRRRSSTGQHGHVRHEPAEPATAWFDAPLALALAPTLGSFMTGGEHVRDFLLLLIMLFYLHQLIKVPWDLYTLSRPRRHQSPRSPDEKPEHTRAAELAHSELHSLSLFYLALTILSPLIGAYLLRTISASLLGQDYISWFSTVVFVLAAGIRPWRHLIFLLRNRTLELQDAAHDGVSSVGFSPDRRSMVVRLEQLEEQLAEQVAAAASAKAELARTQQALEQSHEELEKLIRRSARKAEAERQTQAQRLETLEAKIDALSAKRAMAPVVSSSFPSVVPSYFGLSSLFGGAANGGAPVVKTRRSVKHRSRKHPHGLTRIPEEGELLLDGDEDDDESDDGSLEWYERAMQVAFAPVWSLRLLFLFIVQMVRSVFFS</sequence>
<proteinExistence type="predicted"/>
<name>A0A165KS01_EXIGL</name>
<feature type="compositionally biased region" description="Acidic residues" evidence="2">
    <location>
        <begin position="351"/>
        <end position="367"/>
    </location>
</feature>
<dbReference type="OrthoDB" id="10263751at2759"/>
<dbReference type="PANTHER" id="PTHR42032">
    <property type="entry name" value="YALI0E30679P"/>
    <property type="match status" value="1"/>
</dbReference>
<feature type="transmembrane region" description="Helical" evidence="3">
    <location>
        <begin position="166"/>
        <end position="184"/>
    </location>
</feature>
<reference evidence="4 5" key="1">
    <citation type="journal article" date="2016" name="Mol. Biol. Evol.">
        <title>Comparative Genomics of Early-Diverging Mushroom-Forming Fungi Provides Insights into the Origins of Lignocellulose Decay Capabilities.</title>
        <authorList>
            <person name="Nagy L.G."/>
            <person name="Riley R."/>
            <person name="Tritt A."/>
            <person name="Adam C."/>
            <person name="Daum C."/>
            <person name="Floudas D."/>
            <person name="Sun H."/>
            <person name="Yadav J.S."/>
            <person name="Pangilinan J."/>
            <person name="Larsson K.H."/>
            <person name="Matsuura K."/>
            <person name="Barry K."/>
            <person name="Labutti K."/>
            <person name="Kuo R."/>
            <person name="Ohm R.A."/>
            <person name="Bhattacharya S.S."/>
            <person name="Shirouzu T."/>
            <person name="Yoshinaga Y."/>
            <person name="Martin F.M."/>
            <person name="Grigoriev I.V."/>
            <person name="Hibbett D.S."/>
        </authorList>
    </citation>
    <scope>NUCLEOTIDE SEQUENCE [LARGE SCALE GENOMIC DNA]</scope>
    <source>
        <strain evidence="4 5">HHB12029</strain>
    </source>
</reference>
<keyword evidence="3" id="KW-1133">Transmembrane helix</keyword>
<dbReference type="Proteomes" id="UP000077266">
    <property type="component" value="Unassembled WGS sequence"/>
</dbReference>
<keyword evidence="3" id="KW-0472">Membrane</keyword>
<feature type="transmembrane region" description="Helical" evidence="3">
    <location>
        <begin position="80"/>
        <end position="98"/>
    </location>
</feature>
<dbReference type="AlphaFoldDB" id="A0A165KS01"/>
<dbReference type="STRING" id="1314781.A0A165KS01"/>